<dbReference type="CDD" id="cd14066">
    <property type="entry name" value="STKc_IRAK"/>
    <property type="match status" value="1"/>
</dbReference>
<keyword evidence="16" id="KW-0675">Receptor</keyword>
<keyword evidence="7 16" id="KW-0418">Kinase</keyword>
<keyword evidence="3 16" id="KW-0808">Transferase</keyword>
<dbReference type="PANTHER" id="PTHR27003">
    <property type="entry name" value="OS07G0166700 PROTEIN"/>
    <property type="match status" value="1"/>
</dbReference>
<evidence type="ECO:0000256" key="4">
    <source>
        <dbReference type="ARBA" id="ARBA00022692"/>
    </source>
</evidence>
<name>A0A2I0A4S5_9ASPA</name>
<dbReference type="GO" id="GO:0005886">
    <property type="term" value="C:plasma membrane"/>
    <property type="evidence" value="ECO:0007669"/>
    <property type="project" value="TreeGrafter"/>
</dbReference>
<dbReference type="PROSITE" id="PS00108">
    <property type="entry name" value="PROTEIN_KINASE_ST"/>
    <property type="match status" value="1"/>
</dbReference>
<evidence type="ECO:0000256" key="12">
    <source>
        <dbReference type="PROSITE-ProRule" id="PRU10141"/>
    </source>
</evidence>
<dbReference type="GO" id="GO:0004674">
    <property type="term" value="F:protein serine/threonine kinase activity"/>
    <property type="evidence" value="ECO:0007669"/>
    <property type="project" value="UniProtKB-KW"/>
</dbReference>
<protein>
    <submittedName>
        <fullName evidence="16">Receptor-like protein kinase FERONIA</fullName>
        <ecNumber evidence="16">2.7.11.1</ecNumber>
    </submittedName>
</protein>
<keyword evidence="9 14" id="KW-1133">Transmembrane helix</keyword>
<evidence type="ECO:0000256" key="5">
    <source>
        <dbReference type="ARBA" id="ARBA00022729"/>
    </source>
</evidence>
<dbReference type="InterPro" id="IPR008271">
    <property type="entry name" value="Ser/Thr_kinase_AS"/>
</dbReference>
<dbReference type="PROSITE" id="PS00107">
    <property type="entry name" value="PROTEIN_KINASE_ATP"/>
    <property type="match status" value="1"/>
</dbReference>
<dbReference type="Proteomes" id="UP000236161">
    <property type="component" value="Unassembled WGS sequence"/>
</dbReference>
<dbReference type="GO" id="GO:0005524">
    <property type="term" value="F:ATP binding"/>
    <property type="evidence" value="ECO:0007669"/>
    <property type="project" value="UniProtKB-UniRule"/>
</dbReference>
<keyword evidence="2 13" id="KW-0723">Serine/threonine-protein kinase</keyword>
<evidence type="ECO:0000259" key="15">
    <source>
        <dbReference type="PROSITE" id="PS50011"/>
    </source>
</evidence>
<gene>
    <name evidence="16" type="primary">FER</name>
    <name evidence="16" type="ORF">AXF42_Ash013763</name>
</gene>
<dbReference type="OrthoDB" id="4062651at2759"/>
<dbReference type="InterPro" id="IPR000719">
    <property type="entry name" value="Prot_kinase_dom"/>
</dbReference>
<reference evidence="16 17" key="1">
    <citation type="journal article" date="2017" name="Nature">
        <title>The Apostasia genome and the evolution of orchids.</title>
        <authorList>
            <person name="Zhang G.Q."/>
            <person name="Liu K.W."/>
            <person name="Li Z."/>
            <person name="Lohaus R."/>
            <person name="Hsiao Y.Y."/>
            <person name="Niu S.C."/>
            <person name="Wang J.Y."/>
            <person name="Lin Y.C."/>
            <person name="Xu Q."/>
            <person name="Chen L.J."/>
            <person name="Yoshida K."/>
            <person name="Fujiwara S."/>
            <person name="Wang Z.W."/>
            <person name="Zhang Y.Q."/>
            <person name="Mitsuda N."/>
            <person name="Wang M."/>
            <person name="Liu G.H."/>
            <person name="Pecoraro L."/>
            <person name="Huang H.X."/>
            <person name="Xiao X.J."/>
            <person name="Lin M."/>
            <person name="Wu X.Y."/>
            <person name="Wu W.L."/>
            <person name="Chen Y.Y."/>
            <person name="Chang S.B."/>
            <person name="Sakamoto S."/>
            <person name="Ohme-Takagi M."/>
            <person name="Yagi M."/>
            <person name="Zeng S.J."/>
            <person name="Shen C.Y."/>
            <person name="Yeh C.M."/>
            <person name="Luo Y.B."/>
            <person name="Tsai W.C."/>
            <person name="Van de Peer Y."/>
            <person name="Liu Z.J."/>
        </authorList>
    </citation>
    <scope>NUCLEOTIDE SEQUENCE [LARGE SCALE GENOMIC DNA]</scope>
    <source>
        <strain evidence="17">cv. Shenzhen</strain>
        <tissue evidence="16">Stem</tissue>
    </source>
</reference>
<keyword evidence="4 14" id="KW-0812">Transmembrane</keyword>
<feature type="domain" description="Protein kinase" evidence="15">
    <location>
        <begin position="74"/>
        <end position="348"/>
    </location>
</feature>
<dbReference type="AlphaFoldDB" id="A0A2I0A4S5"/>
<dbReference type="GO" id="GO:0009506">
    <property type="term" value="C:plasmodesma"/>
    <property type="evidence" value="ECO:0007669"/>
    <property type="project" value="TreeGrafter"/>
</dbReference>
<evidence type="ECO:0000256" key="14">
    <source>
        <dbReference type="SAM" id="Phobius"/>
    </source>
</evidence>
<dbReference type="PANTHER" id="PTHR27003:SF460">
    <property type="entry name" value="RECEPTOR-LIKE PROTEIN KINASE FERONIA"/>
    <property type="match status" value="1"/>
</dbReference>
<evidence type="ECO:0000256" key="7">
    <source>
        <dbReference type="ARBA" id="ARBA00022777"/>
    </source>
</evidence>
<feature type="binding site" evidence="12">
    <location>
        <position position="103"/>
    </location>
    <ligand>
        <name>ATP</name>
        <dbReference type="ChEBI" id="CHEBI:30616"/>
    </ligand>
</feature>
<evidence type="ECO:0000256" key="9">
    <source>
        <dbReference type="ARBA" id="ARBA00022989"/>
    </source>
</evidence>
<dbReference type="InterPro" id="IPR045272">
    <property type="entry name" value="ANXUR1/2-like"/>
</dbReference>
<dbReference type="EC" id="2.7.11.1" evidence="16"/>
<sequence length="397" mass="43588">MKQGPAIIGAVAGSAVFSVSLVLLFLLRLALRRRQEKPTNRVPPKSKSMVEGLLPADLCRRFSLKELAAATHGFDDALLLGKGGFGKVYLATINGGAARAAVKRANNESQQGLREFNNEIKTLSFLRHRHLVPLLGFCDEEGEMILVYDFMSRGTLREHLYFNPRNPPLPWKLRLEICIGAARGLQYLHSGANVIHRDVKTTNILLDENWVAKVSDFGLSRDGPAVDGGTHVSTGVKGSLGYLDPEYVRRQKLTEKSDVYSFGVVLFEVLCARPAFCPAIAKEKVDLACWAVLCRRREEMEDIIDPYLKGEIAPLCLRKYLEIAERCVAERGVDRPAMEEVVCVLEFALAQQEETAAAAWDCGSAGDLEKGRSCAASEVGMGTTVSISTASTLFSEI</sequence>
<dbReference type="FunFam" id="1.10.510.10:FF:000252">
    <property type="entry name" value="Receptor-like protein kinase FERONIA"/>
    <property type="match status" value="1"/>
</dbReference>
<dbReference type="SUPFAM" id="SSF56112">
    <property type="entry name" value="Protein kinase-like (PK-like)"/>
    <property type="match status" value="1"/>
</dbReference>
<dbReference type="Gene3D" id="3.30.200.20">
    <property type="entry name" value="Phosphorylase Kinase, domain 1"/>
    <property type="match status" value="1"/>
</dbReference>
<evidence type="ECO:0000256" key="6">
    <source>
        <dbReference type="ARBA" id="ARBA00022741"/>
    </source>
</evidence>
<dbReference type="STRING" id="1088818.A0A2I0A4S5"/>
<keyword evidence="11" id="KW-0325">Glycoprotein</keyword>
<dbReference type="PROSITE" id="PS50011">
    <property type="entry name" value="PROTEIN_KINASE_DOM"/>
    <property type="match status" value="1"/>
</dbReference>
<keyword evidence="5" id="KW-0732">Signal</keyword>
<dbReference type="FunFam" id="3.30.200.20:FF:000039">
    <property type="entry name" value="receptor-like protein kinase FERONIA"/>
    <property type="match status" value="1"/>
</dbReference>
<proteinExistence type="inferred from homology"/>
<dbReference type="InterPro" id="IPR011009">
    <property type="entry name" value="Kinase-like_dom_sf"/>
</dbReference>
<evidence type="ECO:0000256" key="3">
    <source>
        <dbReference type="ARBA" id="ARBA00022679"/>
    </source>
</evidence>
<evidence type="ECO:0000313" key="16">
    <source>
        <dbReference type="EMBL" id="PKA50548.1"/>
    </source>
</evidence>
<feature type="transmembrane region" description="Helical" evidence="14">
    <location>
        <begin position="6"/>
        <end position="31"/>
    </location>
</feature>
<dbReference type="EMBL" id="KZ452023">
    <property type="protein sequence ID" value="PKA50548.1"/>
    <property type="molecule type" value="Genomic_DNA"/>
</dbReference>
<keyword evidence="10 14" id="KW-0472">Membrane</keyword>
<comment type="similarity">
    <text evidence="13">Belongs to the protein kinase superfamily.</text>
</comment>
<dbReference type="Gene3D" id="1.10.510.10">
    <property type="entry name" value="Transferase(Phosphotransferase) domain 1"/>
    <property type="match status" value="1"/>
</dbReference>
<keyword evidence="17" id="KW-1185">Reference proteome</keyword>
<keyword evidence="8 12" id="KW-0067">ATP-binding</keyword>
<evidence type="ECO:0000256" key="11">
    <source>
        <dbReference type="ARBA" id="ARBA00023180"/>
    </source>
</evidence>
<dbReference type="SMART" id="SM00220">
    <property type="entry name" value="S_TKc"/>
    <property type="match status" value="1"/>
</dbReference>
<evidence type="ECO:0000256" key="13">
    <source>
        <dbReference type="RuleBase" id="RU000304"/>
    </source>
</evidence>
<evidence type="ECO:0000256" key="8">
    <source>
        <dbReference type="ARBA" id="ARBA00022840"/>
    </source>
</evidence>
<dbReference type="InterPro" id="IPR017441">
    <property type="entry name" value="Protein_kinase_ATP_BS"/>
</dbReference>
<keyword evidence="6 12" id="KW-0547">Nucleotide-binding</keyword>
<evidence type="ECO:0000256" key="2">
    <source>
        <dbReference type="ARBA" id="ARBA00022527"/>
    </source>
</evidence>
<organism evidence="16 17">
    <name type="scientific">Apostasia shenzhenica</name>
    <dbReference type="NCBI Taxonomy" id="1088818"/>
    <lineage>
        <taxon>Eukaryota</taxon>
        <taxon>Viridiplantae</taxon>
        <taxon>Streptophyta</taxon>
        <taxon>Embryophyta</taxon>
        <taxon>Tracheophyta</taxon>
        <taxon>Spermatophyta</taxon>
        <taxon>Magnoliopsida</taxon>
        <taxon>Liliopsida</taxon>
        <taxon>Asparagales</taxon>
        <taxon>Orchidaceae</taxon>
        <taxon>Apostasioideae</taxon>
        <taxon>Apostasia</taxon>
    </lineage>
</organism>
<dbReference type="GO" id="GO:0004714">
    <property type="term" value="F:transmembrane receptor protein tyrosine kinase activity"/>
    <property type="evidence" value="ECO:0007669"/>
    <property type="project" value="InterPro"/>
</dbReference>
<accession>A0A2I0A4S5</accession>
<evidence type="ECO:0000256" key="1">
    <source>
        <dbReference type="ARBA" id="ARBA00004479"/>
    </source>
</evidence>
<comment type="subcellular location">
    <subcellularLocation>
        <location evidence="1">Membrane</location>
        <topology evidence="1">Single-pass type I membrane protein</topology>
    </subcellularLocation>
</comment>
<dbReference type="Pfam" id="PF07714">
    <property type="entry name" value="PK_Tyr_Ser-Thr"/>
    <property type="match status" value="1"/>
</dbReference>
<evidence type="ECO:0000313" key="17">
    <source>
        <dbReference type="Proteomes" id="UP000236161"/>
    </source>
</evidence>
<evidence type="ECO:0000256" key="10">
    <source>
        <dbReference type="ARBA" id="ARBA00023136"/>
    </source>
</evidence>
<dbReference type="InterPro" id="IPR001245">
    <property type="entry name" value="Ser-Thr/Tyr_kinase_cat_dom"/>
</dbReference>